<reference evidence="1" key="1">
    <citation type="submission" date="2013-12" db="EMBL/GenBank/DDBJ databases">
        <authorList>
            <person name="Aslett M."/>
        </authorList>
    </citation>
    <scope>NUCLEOTIDE SEQUENCE [LARGE SCALE GENOMIC DNA]</scope>
    <source>
        <strain evidence="1">Lindley</strain>
    </source>
</reference>
<accession>A0A183CAB8</accession>
<evidence type="ECO:0000313" key="2">
    <source>
        <dbReference type="WBParaSite" id="GPLIN_000981800"/>
    </source>
</evidence>
<name>A0A183CAB8_GLOPA</name>
<dbReference type="Proteomes" id="UP000050741">
    <property type="component" value="Unassembled WGS sequence"/>
</dbReference>
<evidence type="ECO:0000313" key="1">
    <source>
        <dbReference type="Proteomes" id="UP000050741"/>
    </source>
</evidence>
<dbReference type="WBParaSite" id="GPLIN_000981800">
    <property type="protein sequence ID" value="GPLIN_000981800"/>
    <property type="gene ID" value="GPLIN_000981800"/>
</dbReference>
<reference evidence="1" key="2">
    <citation type="submission" date="2014-05" db="EMBL/GenBank/DDBJ databases">
        <title>The genome and life-stage specific transcriptomes of Globodera pallida elucidate key aspects of plant parasitism by a cyst nematode.</title>
        <authorList>
            <person name="Cotton J.A."/>
            <person name="Lilley C.J."/>
            <person name="Jones L.M."/>
            <person name="Kikuchi T."/>
            <person name="Reid A.J."/>
            <person name="Thorpe P."/>
            <person name="Tsai I.J."/>
            <person name="Beasley H."/>
            <person name="Blok V."/>
            <person name="Cock P.J.A."/>
            <person name="Van den Akker S.E."/>
            <person name="Holroyd N."/>
            <person name="Hunt M."/>
            <person name="Mantelin S."/>
            <person name="Naghra H."/>
            <person name="Pain A."/>
            <person name="Palomares-Rius J.E."/>
            <person name="Zarowiecki M."/>
            <person name="Berriman M."/>
            <person name="Jones J.T."/>
            <person name="Urwin P.E."/>
        </authorList>
    </citation>
    <scope>NUCLEOTIDE SEQUENCE [LARGE SCALE GENOMIC DNA]</scope>
    <source>
        <strain evidence="1">Lindley</strain>
    </source>
</reference>
<dbReference type="AlphaFoldDB" id="A0A183CAB8"/>
<reference evidence="2" key="3">
    <citation type="submission" date="2016-06" db="UniProtKB">
        <authorList>
            <consortium name="WormBaseParasite"/>
        </authorList>
    </citation>
    <scope>IDENTIFICATION</scope>
</reference>
<protein>
    <submittedName>
        <fullName evidence="2">Agenet domain-containing protein</fullName>
    </submittedName>
</protein>
<organism evidence="1 2">
    <name type="scientific">Globodera pallida</name>
    <name type="common">Potato cyst nematode worm</name>
    <name type="synonym">Heterodera pallida</name>
    <dbReference type="NCBI Taxonomy" id="36090"/>
    <lineage>
        <taxon>Eukaryota</taxon>
        <taxon>Metazoa</taxon>
        <taxon>Ecdysozoa</taxon>
        <taxon>Nematoda</taxon>
        <taxon>Chromadorea</taxon>
        <taxon>Rhabditida</taxon>
        <taxon>Tylenchina</taxon>
        <taxon>Tylenchomorpha</taxon>
        <taxon>Tylenchoidea</taxon>
        <taxon>Heteroderidae</taxon>
        <taxon>Heteroderinae</taxon>
        <taxon>Globodera</taxon>
    </lineage>
</organism>
<sequence length="348" mass="40087">MSENESEEEQQQQIFICADIWHGVFAFLIPFELGLKMALISDRLDVLVDVHFKSRKWSLGWMAIRRATDRNGAEIVKYRSDEWLPIPEGPLPDKVIGFEQITISYIEQSVIEFLQRIRRLFGFSGTNVWIHTSAYQSRSWEIICQMIWPLVSDNICCLHLDSSQLERLRQFSPAILRNCANLRSIVTFDFSPVFPAEDNAGASSNQALVKWLLTSREDGLPKMLHCGSLLAKMEELKGSFVSASEPANFIIRMYHSPFAGIKPFELKNNWTAEQLTFRLIGGFWLLVRCPIGREENKWAKWEKEAIELPWCWWSRQWNRIAIDFGDSDIGDGMVEAKAGPSEPNKPKK</sequence>
<proteinExistence type="predicted"/>
<keyword evidence="1" id="KW-1185">Reference proteome</keyword>